<protein>
    <submittedName>
        <fullName evidence="7">BZIP domain-containing protein</fullName>
    </submittedName>
</protein>
<evidence type="ECO:0000256" key="4">
    <source>
        <dbReference type="SAM" id="MobiDB-lite"/>
    </source>
</evidence>
<reference evidence="7" key="1">
    <citation type="submission" date="2017-02" db="UniProtKB">
        <authorList>
            <consortium name="WormBaseParasite"/>
        </authorList>
    </citation>
    <scope>IDENTIFICATION</scope>
</reference>
<keyword evidence="6" id="KW-1185">Reference proteome</keyword>
<feature type="region of interest" description="Disordered" evidence="4">
    <location>
        <begin position="1"/>
        <end position="85"/>
    </location>
</feature>
<dbReference type="AlphaFoldDB" id="A0A0N5BF63"/>
<proteinExistence type="predicted"/>
<sequence>MSKRTSSVISDGQSFSNDDYNSAESSPNQTGDFNGGSQSISGQRKRYRHFSGSNDQLRGSNKEPSEEELRKKENRRQRNKIAAAKCRQKRIDQLKSLGEEVEYLKIRNKAVEAANLKLFEEFEKLERILREHRCHMSDGDRKALEAIFSNPDFKKLADELRSGTNTKSESLSEQLQKAVTENSTTDKQDQQNAMNSNISVHNINENGEHSKNSNHNNNISLNVKQENVSSNSCNGEQIYNSSKESLYDRDFKATSIESSRTKIDQVLSHTTIADSYDRNDVKDENNKNHHGSKIPTRQSSTTLETPEKKYIQSLPRPSFFPEKFSTTSVELPKDTIKDESNPFFENNFQSDEKVNLFTLGNDVTGLTPIANNIQYPTLLDTPTPMGDKEFQIL</sequence>
<evidence type="ECO:0000256" key="2">
    <source>
        <dbReference type="ARBA" id="ARBA00023125"/>
    </source>
</evidence>
<evidence type="ECO:0000313" key="6">
    <source>
        <dbReference type="Proteomes" id="UP000046392"/>
    </source>
</evidence>
<keyword evidence="1" id="KW-0805">Transcription regulation</keyword>
<organism evidence="6 7">
    <name type="scientific">Strongyloides papillosus</name>
    <name type="common">Intestinal threadworm</name>
    <dbReference type="NCBI Taxonomy" id="174720"/>
    <lineage>
        <taxon>Eukaryota</taxon>
        <taxon>Metazoa</taxon>
        <taxon>Ecdysozoa</taxon>
        <taxon>Nematoda</taxon>
        <taxon>Chromadorea</taxon>
        <taxon>Rhabditida</taxon>
        <taxon>Tylenchina</taxon>
        <taxon>Panagrolaimomorpha</taxon>
        <taxon>Strongyloidoidea</taxon>
        <taxon>Strongyloididae</taxon>
        <taxon>Strongyloides</taxon>
    </lineage>
</organism>
<dbReference type="InterPro" id="IPR046347">
    <property type="entry name" value="bZIP_sf"/>
</dbReference>
<feature type="compositionally biased region" description="Polar residues" evidence="4">
    <location>
        <begin position="1"/>
        <end position="42"/>
    </location>
</feature>
<feature type="compositionally biased region" description="Basic and acidic residues" evidence="4">
    <location>
        <begin position="60"/>
        <end position="71"/>
    </location>
</feature>
<feature type="compositionally biased region" description="Basic and acidic residues" evidence="4">
    <location>
        <begin position="278"/>
        <end position="287"/>
    </location>
</feature>
<dbReference type="STRING" id="174720.A0A0N5BF63"/>
<dbReference type="Pfam" id="PF00170">
    <property type="entry name" value="bZIP_1"/>
    <property type="match status" value="1"/>
</dbReference>
<dbReference type="GO" id="GO:0000978">
    <property type="term" value="F:RNA polymerase II cis-regulatory region sequence-specific DNA binding"/>
    <property type="evidence" value="ECO:0007669"/>
    <property type="project" value="TreeGrafter"/>
</dbReference>
<dbReference type="InterPro" id="IPR004827">
    <property type="entry name" value="bZIP"/>
</dbReference>
<evidence type="ECO:0000259" key="5">
    <source>
        <dbReference type="PROSITE" id="PS50217"/>
    </source>
</evidence>
<dbReference type="PROSITE" id="PS00036">
    <property type="entry name" value="BZIP_BASIC"/>
    <property type="match status" value="1"/>
</dbReference>
<dbReference type="PANTHER" id="PTHR23351">
    <property type="entry name" value="FOS TRANSCRIPTION FACTOR-RELATED"/>
    <property type="match status" value="1"/>
</dbReference>
<feature type="compositionally biased region" description="Polar residues" evidence="4">
    <location>
        <begin position="164"/>
        <end position="183"/>
    </location>
</feature>
<feature type="region of interest" description="Disordered" evidence="4">
    <location>
        <begin position="164"/>
        <end position="193"/>
    </location>
</feature>
<evidence type="ECO:0000256" key="3">
    <source>
        <dbReference type="ARBA" id="ARBA00023163"/>
    </source>
</evidence>
<evidence type="ECO:0000256" key="1">
    <source>
        <dbReference type="ARBA" id="ARBA00023015"/>
    </source>
</evidence>
<dbReference type="GO" id="GO:0000981">
    <property type="term" value="F:DNA-binding transcription factor activity, RNA polymerase II-specific"/>
    <property type="evidence" value="ECO:0007669"/>
    <property type="project" value="TreeGrafter"/>
</dbReference>
<dbReference type="SUPFAM" id="SSF57959">
    <property type="entry name" value="Leucine zipper domain"/>
    <property type="match status" value="1"/>
</dbReference>
<dbReference type="PANTHER" id="PTHR23351:SF24">
    <property type="entry name" value="ACTIVATING TRANSCRIPTION FACTOR 3-RELATED"/>
    <property type="match status" value="1"/>
</dbReference>
<feature type="region of interest" description="Disordered" evidence="4">
    <location>
        <begin position="278"/>
        <end position="305"/>
    </location>
</feature>
<dbReference type="PROSITE" id="PS50217">
    <property type="entry name" value="BZIP"/>
    <property type="match status" value="1"/>
</dbReference>
<name>A0A0N5BF63_STREA</name>
<dbReference type="InterPro" id="IPR000837">
    <property type="entry name" value="AP-1"/>
</dbReference>
<accession>A0A0N5BF63</accession>
<feature type="compositionally biased region" description="Polar residues" evidence="4">
    <location>
        <begin position="295"/>
        <end position="304"/>
    </location>
</feature>
<dbReference type="Proteomes" id="UP000046392">
    <property type="component" value="Unplaced"/>
</dbReference>
<keyword evidence="2" id="KW-0238">DNA-binding</keyword>
<keyword evidence="3" id="KW-0804">Transcription</keyword>
<dbReference type="CDD" id="cd14699">
    <property type="entry name" value="bZIP_Fos_like"/>
    <property type="match status" value="1"/>
</dbReference>
<dbReference type="Gene3D" id="1.20.5.170">
    <property type="match status" value="1"/>
</dbReference>
<dbReference type="WBParaSite" id="SPAL_0000463100.1">
    <property type="protein sequence ID" value="SPAL_0000463100.1"/>
    <property type="gene ID" value="SPAL_0000463100"/>
</dbReference>
<dbReference type="GO" id="GO:0005634">
    <property type="term" value="C:nucleus"/>
    <property type="evidence" value="ECO:0007669"/>
    <property type="project" value="TreeGrafter"/>
</dbReference>
<feature type="domain" description="BZIP" evidence="5">
    <location>
        <begin position="69"/>
        <end position="132"/>
    </location>
</feature>
<dbReference type="SMART" id="SM00338">
    <property type="entry name" value="BRLZ"/>
    <property type="match status" value="1"/>
</dbReference>
<evidence type="ECO:0000313" key="7">
    <source>
        <dbReference type="WBParaSite" id="SPAL_0000463100.1"/>
    </source>
</evidence>